<dbReference type="STRING" id="1291743.LOSG293_130340"/>
<proteinExistence type="predicted"/>
<comment type="caution">
    <text evidence="1">The sequence shown here is derived from an EMBL/GenBank/DDBJ whole genome shotgun (WGS) entry which is preliminary data.</text>
</comment>
<dbReference type="Pfam" id="PF06304">
    <property type="entry name" value="DUF1048"/>
    <property type="match status" value="1"/>
</dbReference>
<keyword evidence="2" id="KW-1185">Reference proteome</keyword>
<dbReference type="eggNOG" id="COG4817">
    <property type="taxonomic scope" value="Bacteria"/>
</dbReference>
<evidence type="ECO:0000313" key="1">
    <source>
        <dbReference type="EMBL" id="GAK47845.1"/>
    </source>
</evidence>
<dbReference type="SUPFAM" id="SSF158560">
    <property type="entry name" value="BH3980-like"/>
    <property type="match status" value="1"/>
</dbReference>
<sequence length="78" mass="8895">MKAIEKYFWTMAKGDGMMRILISVLELFENAVADDSPISAVVGDDIAEFADTILADYPEETWLDKQRNALRRAYNHRG</sequence>
<dbReference type="EMBL" id="BBJM01000013">
    <property type="protein sequence ID" value="GAK47845.1"/>
    <property type="molecule type" value="Genomic_DNA"/>
</dbReference>
<gene>
    <name evidence="1" type="ORF">LOSG293_130340</name>
</gene>
<dbReference type="AlphaFoldDB" id="A0A081BIH7"/>
<evidence type="ECO:0000313" key="2">
    <source>
        <dbReference type="Proteomes" id="UP000028700"/>
    </source>
</evidence>
<dbReference type="Proteomes" id="UP000028700">
    <property type="component" value="Unassembled WGS sequence"/>
</dbReference>
<dbReference type="Gene3D" id="1.10.1900.10">
    <property type="entry name" value="c-terminal domain of poly(a) binding protein"/>
    <property type="match status" value="1"/>
</dbReference>
<reference evidence="1" key="1">
    <citation type="journal article" date="2014" name="Genome Announc.">
        <title>Draft Genome Sequence of Lactobacillus oryzae Strain SG293T.</title>
        <authorList>
            <person name="Tanizawa Y."/>
            <person name="Fujisawa T."/>
            <person name="Mochizuki T."/>
            <person name="Kaminuma E."/>
            <person name="Nakamura Y."/>
            <person name="Tohno M."/>
        </authorList>
    </citation>
    <scope>NUCLEOTIDE SEQUENCE [LARGE SCALE GENOMIC DNA]</scope>
    <source>
        <strain evidence="1">SG293</strain>
    </source>
</reference>
<name>A0A081BIH7_9LACO</name>
<dbReference type="InterPro" id="IPR008316">
    <property type="entry name" value="UCP029876"/>
</dbReference>
<protein>
    <submittedName>
        <fullName evidence="1">Lmo0720 protein</fullName>
    </submittedName>
</protein>
<accession>A0A081BIH7</accession>
<organism evidence="1 2">
    <name type="scientific">Secundilactobacillus oryzae JCM 18671</name>
    <dbReference type="NCBI Taxonomy" id="1291743"/>
    <lineage>
        <taxon>Bacteria</taxon>
        <taxon>Bacillati</taxon>
        <taxon>Bacillota</taxon>
        <taxon>Bacilli</taxon>
        <taxon>Lactobacillales</taxon>
        <taxon>Lactobacillaceae</taxon>
        <taxon>Secundilactobacillus</taxon>
    </lineage>
</organism>